<dbReference type="Gene3D" id="1.10.260.40">
    <property type="entry name" value="lambda repressor-like DNA-binding domains"/>
    <property type="match status" value="1"/>
</dbReference>
<protein>
    <submittedName>
        <fullName evidence="3">SMC-Scp complex subunit ScpB</fullName>
    </submittedName>
</protein>
<dbReference type="AlphaFoldDB" id="A0A934NEX3"/>
<organism evidence="3 4">
    <name type="scientific">Candidatus Nephthysia bennettiae</name>
    <dbReference type="NCBI Taxonomy" id="3127016"/>
    <lineage>
        <taxon>Bacteria</taxon>
        <taxon>Bacillati</taxon>
        <taxon>Candidatus Dormiibacterota</taxon>
        <taxon>Candidatus Dormibacteria</taxon>
        <taxon>Candidatus Dormibacterales</taxon>
        <taxon>Candidatus Dormibacteraceae</taxon>
        <taxon>Candidatus Nephthysia</taxon>
    </lineage>
</organism>
<evidence type="ECO:0000256" key="1">
    <source>
        <dbReference type="ARBA" id="ARBA00022490"/>
    </source>
</evidence>
<sequence>MSASDAPATLAEELRRRRMALGWTLEQVAEQAQVSVGMLSLIETGKRRPSLKSWGRIRGALGISEPLPEAAWRQQPREIADELVATLGACLAALRAATLAELAEAAGVSISEVRLALRRLAEQLESVGMLVLDDGSHVQLTPQRRFHDAVAQLVQPQQLGRLSQEQAEVLAIVIMDGMASRRRIEEVRGAAQLSIGPDGPVTLPRDSSETLALLLSRGLLCADRDDHAIGRPLIYRPTPRLLQLLGTQTPEEARVRLGVSAQCRLESAVSPEQEP</sequence>
<dbReference type="RefSeq" id="WP_338203698.1">
    <property type="nucleotide sequence ID" value="NZ_JAEKNR010000180.1"/>
</dbReference>
<dbReference type="InterPro" id="IPR005234">
    <property type="entry name" value="ScpB_csome_segregation"/>
</dbReference>
<dbReference type="Pfam" id="PF01381">
    <property type="entry name" value="HTH_3"/>
    <property type="match status" value="1"/>
</dbReference>
<evidence type="ECO:0000259" key="2">
    <source>
        <dbReference type="PROSITE" id="PS50943"/>
    </source>
</evidence>
<feature type="domain" description="HTH cro/C1-type" evidence="2">
    <location>
        <begin position="14"/>
        <end position="67"/>
    </location>
</feature>
<reference evidence="3" key="1">
    <citation type="submission" date="2020-10" db="EMBL/GenBank/DDBJ databases">
        <title>Ca. Dormibacterota MAGs.</title>
        <authorList>
            <person name="Montgomery K."/>
        </authorList>
    </citation>
    <scope>NUCLEOTIDE SEQUENCE [LARGE SCALE GENOMIC DNA]</scope>
    <source>
        <strain evidence="3">SC8812_S17_10</strain>
    </source>
</reference>
<dbReference type="CDD" id="cd00093">
    <property type="entry name" value="HTH_XRE"/>
    <property type="match status" value="1"/>
</dbReference>
<dbReference type="GO" id="GO:0003677">
    <property type="term" value="F:DNA binding"/>
    <property type="evidence" value="ECO:0007669"/>
    <property type="project" value="InterPro"/>
</dbReference>
<dbReference type="PANTHER" id="PTHR34298">
    <property type="entry name" value="SEGREGATION AND CONDENSATION PROTEIN B"/>
    <property type="match status" value="1"/>
</dbReference>
<dbReference type="SUPFAM" id="SSF47413">
    <property type="entry name" value="lambda repressor-like DNA-binding domains"/>
    <property type="match status" value="1"/>
</dbReference>
<proteinExistence type="predicted"/>
<dbReference type="InterPro" id="IPR001387">
    <property type="entry name" value="Cro/C1-type_HTH"/>
</dbReference>
<evidence type="ECO:0000313" key="4">
    <source>
        <dbReference type="Proteomes" id="UP000612893"/>
    </source>
</evidence>
<dbReference type="SMART" id="SM00530">
    <property type="entry name" value="HTH_XRE"/>
    <property type="match status" value="1"/>
</dbReference>
<dbReference type="PANTHER" id="PTHR34298:SF2">
    <property type="entry name" value="SEGREGATION AND CONDENSATION PROTEIN B"/>
    <property type="match status" value="1"/>
</dbReference>
<gene>
    <name evidence="3" type="ORF">JF922_18335</name>
</gene>
<comment type="caution">
    <text evidence="3">The sequence shown here is derived from an EMBL/GenBank/DDBJ whole genome shotgun (WGS) entry which is preliminary data.</text>
</comment>
<accession>A0A934NEX3</accession>
<evidence type="ECO:0000313" key="3">
    <source>
        <dbReference type="EMBL" id="MBJ7600022.1"/>
    </source>
</evidence>
<dbReference type="GO" id="GO:0051304">
    <property type="term" value="P:chromosome separation"/>
    <property type="evidence" value="ECO:0007669"/>
    <property type="project" value="InterPro"/>
</dbReference>
<dbReference type="Pfam" id="PF04079">
    <property type="entry name" value="SMC_ScpB"/>
    <property type="match status" value="1"/>
</dbReference>
<dbReference type="Proteomes" id="UP000612893">
    <property type="component" value="Unassembled WGS sequence"/>
</dbReference>
<dbReference type="InterPro" id="IPR010982">
    <property type="entry name" value="Lambda_DNA-bd_dom_sf"/>
</dbReference>
<dbReference type="InterPro" id="IPR036388">
    <property type="entry name" value="WH-like_DNA-bd_sf"/>
</dbReference>
<keyword evidence="1" id="KW-0963">Cytoplasm</keyword>
<dbReference type="PROSITE" id="PS50943">
    <property type="entry name" value="HTH_CROC1"/>
    <property type="match status" value="1"/>
</dbReference>
<dbReference type="Gene3D" id="1.10.10.10">
    <property type="entry name" value="Winged helix-like DNA-binding domain superfamily/Winged helix DNA-binding domain"/>
    <property type="match status" value="1"/>
</dbReference>
<name>A0A934NEX3_9BACT</name>
<keyword evidence="4" id="KW-1185">Reference proteome</keyword>
<dbReference type="EMBL" id="JAEKNR010000180">
    <property type="protein sequence ID" value="MBJ7600022.1"/>
    <property type="molecule type" value="Genomic_DNA"/>
</dbReference>